<organism evidence="2 3">
    <name type="scientific">Mycolicibacterium psychrotolerans</name>
    <dbReference type="NCBI Taxonomy" id="216929"/>
    <lineage>
        <taxon>Bacteria</taxon>
        <taxon>Bacillati</taxon>
        <taxon>Actinomycetota</taxon>
        <taxon>Actinomycetes</taxon>
        <taxon>Mycobacteriales</taxon>
        <taxon>Mycobacteriaceae</taxon>
        <taxon>Mycolicibacterium</taxon>
    </lineage>
</organism>
<dbReference type="InterPro" id="IPR025326">
    <property type="entry name" value="DUF4232"/>
</dbReference>
<dbReference type="KEGG" id="mpsc:MPSYJ_04850"/>
<dbReference type="Pfam" id="PF14016">
    <property type="entry name" value="DUF4232"/>
    <property type="match status" value="1"/>
</dbReference>
<dbReference type="AlphaFoldDB" id="A0A7I7M4D5"/>
<reference evidence="2 3" key="1">
    <citation type="journal article" date="2019" name="Emerg. Microbes Infect.">
        <title>Comprehensive subspecies identification of 175 nontuberculous mycobacteria species based on 7547 genomic profiles.</title>
        <authorList>
            <person name="Matsumoto Y."/>
            <person name="Kinjo T."/>
            <person name="Motooka D."/>
            <person name="Nabeya D."/>
            <person name="Jung N."/>
            <person name="Uechi K."/>
            <person name="Horii T."/>
            <person name="Iida T."/>
            <person name="Fujita J."/>
            <person name="Nakamura S."/>
        </authorList>
    </citation>
    <scope>NUCLEOTIDE SEQUENCE [LARGE SCALE GENOMIC DNA]</scope>
    <source>
        <strain evidence="2 3">JCM 13323</strain>
    </source>
</reference>
<evidence type="ECO:0000259" key="1">
    <source>
        <dbReference type="Pfam" id="PF14016"/>
    </source>
</evidence>
<evidence type="ECO:0000313" key="2">
    <source>
        <dbReference type="EMBL" id="BBX67024.1"/>
    </source>
</evidence>
<evidence type="ECO:0000313" key="3">
    <source>
        <dbReference type="Proteomes" id="UP000466514"/>
    </source>
</evidence>
<feature type="domain" description="DUF4232" evidence="1">
    <location>
        <begin position="6"/>
        <end position="99"/>
    </location>
</feature>
<name>A0A7I7M4D5_9MYCO</name>
<keyword evidence="3" id="KW-1185">Reference proteome</keyword>
<dbReference type="EMBL" id="AP022574">
    <property type="protein sequence ID" value="BBX67024.1"/>
    <property type="molecule type" value="Genomic_DNA"/>
</dbReference>
<accession>A0A7I7M4D5</accession>
<gene>
    <name evidence="2" type="ORF">MPSYJ_04850</name>
</gene>
<protein>
    <recommendedName>
        <fullName evidence="1">DUF4232 domain-containing protein</fullName>
    </recommendedName>
</protein>
<sequence length="113" mass="11561">MSETDTTRQATVTFTNISPNACALVSFPGADLVTAAGGLLVHVARRPANSAPHLELQPREAARADVQASAVDTTTGQPCGRTGTLVVTAPNTTESHLLPVNLPICEATISAVG</sequence>
<dbReference type="Proteomes" id="UP000466514">
    <property type="component" value="Chromosome"/>
</dbReference>
<proteinExistence type="predicted"/>